<dbReference type="InterPro" id="IPR056924">
    <property type="entry name" value="SH3_Tf2-1"/>
</dbReference>
<sequence length="1106" mass="125420">MLPTCPRCMRLRQELCRDVTLKRTTCPSTLSEHLANDIELTDYAQELAFLPDLTEITVTALDYTGRNVQNKDLDVGQQQKLVDVLKRHEKIVMSSGNALPPPIYGVVCDIDVQGHAPIKQRDRRTPLRFLVKLYELLKGLLRAGLITFSDSPWASPIVIVLKKNGIDIRLCIDYKMVNAVTAIMEYAMPLVDELLTDMEAYLWFYSLDAVSGFWAAMMTQRARKISAFVCALGHFEWLRMPFGLKNAPMIYQRMIDNALWGFVQPKGGWSQFTKAMRGAEEQTMDARTVATEDSNQHSEASPRARTKFEADRESSTVMNAVSLLVNSPTGDMFANGESDESSLVPVFDRRSFVDDICFGNETLDGCLATLDRLLQRFTECRISVCFTKSVFVQAKVDFLSHEVSSEDIRADPKKIKAVTEVPFPNIKESAALYQLKDTDFEPEGDLTVAKRSFAALQQKEMDAPILRHFDRDKAVHVMLFANEWALSSTLIQEYDGRLHPVQFCGRVLKDAEMNYHPAEKEVLALLLLLKVCYTELAGRTIQVYTRFWTLDWVHKSKTLFGRTTQFAVMLSPWHLVVQRMKERDCLFAQLLQAGLTSFVDLDDSLAQVAPPTKGSTSIRMDPNLLYARLPRSYQGLVLSFDGSAKTEKHGAYGSCAWILWRLPEWTIVTAASAYLEATTVNLAEYAGMNNGVQAALEHTTEDFVIVGDSRLAIQQSLGVIACLKESLLTQLNRHREPTAKFRSVKYLHVVREFNAAANSLARETLESKVPKVEPTAKAETEDKPSINTDRVVPTGFVVGKAMADTTALCVAKAFEECVYRRFGAPTMIRHDRDPRFMSEVFQAFAEMMQSRSRATLSYRPQVGQQERSVKTVMQSVRVYAEDPLQQDWDEIAEKLIFAINNSMDATRKETPFYLVHGAADDTPVTAPRPLFEPGNRVWLYMKRVKPGLTKTLAHRWHGPFRVKRKVEEFAYELELPDLSGYRFYPVVHVSRLKAVNELGSQVKSRLAPEVTEETRLDFGEELLPEDSWEPDQLAGEYEVDAILDDRVPLSTSTDRAVREFEVKWLGYDEPTWEPASNLSCGGLLYDYLREKRIDRRLQKVQVADED</sequence>
<dbReference type="Pfam" id="PF00078">
    <property type="entry name" value="RVT_1"/>
    <property type="match status" value="1"/>
</dbReference>
<feature type="domain" description="Integrase catalytic" evidence="4">
    <location>
        <begin position="794"/>
        <end position="919"/>
    </location>
</feature>
<evidence type="ECO:0000256" key="1">
    <source>
        <dbReference type="ARBA" id="ARBA00023268"/>
    </source>
</evidence>
<dbReference type="Gene3D" id="3.10.10.10">
    <property type="entry name" value="HIV Type 1 Reverse Transcriptase, subunit A, domain 1"/>
    <property type="match status" value="1"/>
</dbReference>
<dbReference type="AlphaFoldDB" id="A0A2P4XM22"/>
<dbReference type="EMBL" id="NCKW01009581">
    <property type="protein sequence ID" value="POM66574.1"/>
    <property type="molecule type" value="Genomic_DNA"/>
</dbReference>
<dbReference type="Pfam" id="PF00385">
    <property type="entry name" value="Chromo"/>
    <property type="match status" value="1"/>
</dbReference>
<dbReference type="Proteomes" id="UP000237271">
    <property type="component" value="Unassembled WGS sequence"/>
</dbReference>
<dbReference type="GO" id="GO:0015074">
    <property type="term" value="P:DNA integration"/>
    <property type="evidence" value="ECO:0007669"/>
    <property type="project" value="InterPro"/>
</dbReference>
<dbReference type="InterPro" id="IPR036397">
    <property type="entry name" value="RNaseH_sf"/>
</dbReference>
<dbReference type="InterPro" id="IPR002156">
    <property type="entry name" value="RNaseH_domain"/>
</dbReference>
<feature type="domain" description="Chromo" evidence="3">
    <location>
        <begin position="1037"/>
        <end position="1099"/>
    </location>
</feature>
<dbReference type="OrthoDB" id="124931at2759"/>
<evidence type="ECO:0000256" key="2">
    <source>
        <dbReference type="SAM" id="MobiDB-lite"/>
    </source>
</evidence>
<dbReference type="CDD" id="cd00024">
    <property type="entry name" value="CD_CSD"/>
    <property type="match status" value="1"/>
</dbReference>
<dbReference type="CDD" id="cd01647">
    <property type="entry name" value="RT_LTR"/>
    <property type="match status" value="1"/>
</dbReference>
<dbReference type="InterPro" id="IPR043502">
    <property type="entry name" value="DNA/RNA_pol_sf"/>
</dbReference>
<dbReference type="Pfam" id="PF17919">
    <property type="entry name" value="RT_RNaseH_2"/>
    <property type="match status" value="1"/>
</dbReference>
<dbReference type="InterPro" id="IPR012337">
    <property type="entry name" value="RNaseH-like_sf"/>
</dbReference>
<evidence type="ECO:0000313" key="5">
    <source>
        <dbReference type="EMBL" id="POM66574.1"/>
    </source>
</evidence>
<dbReference type="PROSITE" id="PS50013">
    <property type="entry name" value="CHROMO_2"/>
    <property type="match status" value="1"/>
</dbReference>
<dbReference type="SUPFAM" id="SSF53098">
    <property type="entry name" value="Ribonuclease H-like"/>
    <property type="match status" value="2"/>
</dbReference>
<accession>A0A2P4XM22</accession>
<reference evidence="5 6" key="1">
    <citation type="journal article" date="2017" name="Genome Biol. Evol.">
        <title>Phytophthora megakarya and P. palmivora, closely related causal agents of cacao black pod rot, underwent increases in genome sizes and gene numbers by different mechanisms.</title>
        <authorList>
            <person name="Ali S.S."/>
            <person name="Shao J."/>
            <person name="Lary D.J."/>
            <person name="Kronmiller B."/>
            <person name="Shen D."/>
            <person name="Strem M.D."/>
            <person name="Amoako-Attah I."/>
            <person name="Akrofi A.Y."/>
            <person name="Begoude B.A."/>
            <person name="Ten Hoopen G.M."/>
            <person name="Coulibaly K."/>
            <person name="Kebe B.I."/>
            <person name="Melnick R.L."/>
            <person name="Guiltinan M.J."/>
            <person name="Tyler B.M."/>
            <person name="Meinhardt L.W."/>
            <person name="Bailey B.A."/>
        </authorList>
    </citation>
    <scope>NUCLEOTIDE SEQUENCE [LARGE SCALE GENOMIC DNA]</scope>
    <source>
        <strain evidence="6">sbr112.9</strain>
    </source>
</reference>
<evidence type="ECO:0000259" key="3">
    <source>
        <dbReference type="PROSITE" id="PS50013"/>
    </source>
</evidence>
<dbReference type="Pfam" id="PF13456">
    <property type="entry name" value="RVT_3"/>
    <property type="match status" value="1"/>
</dbReference>
<dbReference type="Gene3D" id="3.30.70.270">
    <property type="match status" value="2"/>
</dbReference>
<dbReference type="Pfam" id="PF24626">
    <property type="entry name" value="SH3_Tf2-1"/>
    <property type="match status" value="1"/>
</dbReference>
<dbReference type="SUPFAM" id="SSF54160">
    <property type="entry name" value="Chromo domain-like"/>
    <property type="match status" value="1"/>
</dbReference>
<dbReference type="InterPro" id="IPR000477">
    <property type="entry name" value="RT_dom"/>
</dbReference>
<feature type="region of interest" description="Disordered" evidence="2">
    <location>
        <begin position="289"/>
        <end position="309"/>
    </location>
</feature>
<dbReference type="Gene3D" id="3.30.420.10">
    <property type="entry name" value="Ribonuclease H-like superfamily/Ribonuclease H"/>
    <property type="match status" value="2"/>
</dbReference>
<dbReference type="InterPro" id="IPR000953">
    <property type="entry name" value="Chromo/chromo_shadow_dom"/>
</dbReference>
<keyword evidence="1" id="KW-0511">Multifunctional enzyme</keyword>
<proteinExistence type="predicted"/>
<gene>
    <name evidence="5" type="ORF">PHPALM_17546</name>
</gene>
<dbReference type="InterPro" id="IPR001584">
    <property type="entry name" value="Integrase_cat-core"/>
</dbReference>
<dbReference type="InterPro" id="IPR016197">
    <property type="entry name" value="Chromo-like_dom_sf"/>
</dbReference>
<evidence type="ECO:0000259" key="4">
    <source>
        <dbReference type="PROSITE" id="PS50994"/>
    </source>
</evidence>
<keyword evidence="6" id="KW-1185">Reference proteome</keyword>
<dbReference type="PANTHER" id="PTHR37984:SF5">
    <property type="entry name" value="PROTEIN NYNRIN-LIKE"/>
    <property type="match status" value="1"/>
</dbReference>
<feature type="compositionally biased region" description="Basic and acidic residues" evidence="2">
    <location>
        <begin position="294"/>
        <end position="309"/>
    </location>
</feature>
<dbReference type="InterPro" id="IPR041577">
    <property type="entry name" value="RT_RNaseH_2"/>
</dbReference>
<dbReference type="GO" id="GO:0004523">
    <property type="term" value="F:RNA-DNA hybrid ribonuclease activity"/>
    <property type="evidence" value="ECO:0007669"/>
    <property type="project" value="InterPro"/>
</dbReference>
<dbReference type="InterPro" id="IPR043128">
    <property type="entry name" value="Rev_trsase/Diguanyl_cyclase"/>
</dbReference>
<dbReference type="GO" id="GO:0003676">
    <property type="term" value="F:nucleic acid binding"/>
    <property type="evidence" value="ECO:0007669"/>
    <property type="project" value="InterPro"/>
</dbReference>
<organism evidence="5 6">
    <name type="scientific">Phytophthora palmivora</name>
    <dbReference type="NCBI Taxonomy" id="4796"/>
    <lineage>
        <taxon>Eukaryota</taxon>
        <taxon>Sar</taxon>
        <taxon>Stramenopiles</taxon>
        <taxon>Oomycota</taxon>
        <taxon>Peronosporomycetes</taxon>
        <taxon>Peronosporales</taxon>
        <taxon>Peronosporaceae</taxon>
        <taxon>Phytophthora</taxon>
    </lineage>
</organism>
<dbReference type="PROSITE" id="PS50994">
    <property type="entry name" value="INTEGRASE"/>
    <property type="match status" value="1"/>
</dbReference>
<comment type="caution">
    <text evidence="5">The sequence shown here is derived from an EMBL/GenBank/DDBJ whole genome shotgun (WGS) entry which is preliminary data.</text>
</comment>
<dbReference type="SMART" id="SM00298">
    <property type="entry name" value="CHROMO"/>
    <property type="match status" value="1"/>
</dbReference>
<dbReference type="Gene3D" id="2.40.50.40">
    <property type="match status" value="1"/>
</dbReference>
<dbReference type="InterPro" id="IPR023780">
    <property type="entry name" value="Chromo_domain"/>
</dbReference>
<evidence type="ECO:0000313" key="6">
    <source>
        <dbReference type="Proteomes" id="UP000237271"/>
    </source>
</evidence>
<dbReference type="SUPFAM" id="SSF56672">
    <property type="entry name" value="DNA/RNA polymerases"/>
    <property type="match status" value="2"/>
</dbReference>
<dbReference type="InterPro" id="IPR050951">
    <property type="entry name" value="Retrovirus_Pol_polyprotein"/>
</dbReference>
<protein>
    <submittedName>
        <fullName evidence="5">Uncharacterized protein</fullName>
    </submittedName>
</protein>
<name>A0A2P4XM22_9STRA</name>
<dbReference type="PANTHER" id="PTHR37984">
    <property type="entry name" value="PROTEIN CBG26694"/>
    <property type="match status" value="1"/>
</dbReference>